<protein>
    <recommendedName>
        <fullName evidence="8">Rhodopsin domain-containing protein</fullName>
    </recommendedName>
</protein>
<evidence type="ECO:0000256" key="5">
    <source>
        <dbReference type="ARBA" id="ARBA00038359"/>
    </source>
</evidence>
<keyword evidence="2 7" id="KW-0812">Transmembrane</keyword>
<dbReference type="PANTHER" id="PTHR33048">
    <property type="entry name" value="PTH11-LIKE INTEGRAL MEMBRANE PROTEIN (AFU_ORTHOLOGUE AFUA_5G11245)"/>
    <property type="match status" value="1"/>
</dbReference>
<comment type="similarity">
    <text evidence="5">Belongs to the SAT4 family.</text>
</comment>
<dbReference type="AlphaFoldDB" id="A0A9P7RXW1"/>
<reference evidence="9" key="1">
    <citation type="journal article" date="2021" name="Genome Biol. Evol.">
        <title>The assembled and annotated genome of the fairy-ring fungus Marasmius oreades.</title>
        <authorList>
            <person name="Hiltunen M."/>
            <person name="Ament-Velasquez S.L."/>
            <person name="Johannesson H."/>
        </authorList>
    </citation>
    <scope>NUCLEOTIDE SEQUENCE</scope>
    <source>
        <strain evidence="9">03SP1</strain>
    </source>
</reference>
<evidence type="ECO:0000256" key="2">
    <source>
        <dbReference type="ARBA" id="ARBA00022692"/>
    </source>
</evidence>
<feature type="transmembrane region" description="Helical" evidence="7">
    <location>
        <begin position="233"/>
        <end position="252"/>
    </location>
</feature>
<keyword evidence="10" id="KW-1185">Reference proteome</keyword>
<name>A0A9P7RXW1_9AGAR</name>
<evidence type="ECO:0000313" key="10">
    <source>
        <dbReference type="Proteomes" id="UP001049176"/>
    </source>
</evidence>
<proteinExistence type="inferred from homology"/>
<dbReference type="GeneID" id="66079557"/>
<gene>
    <name evidence="9" type="ORF">E1B28_010481</name>
</gene>
<dbReference type="Pfam" id="PF20684">
    <property type="entry name" value="Fung_rhodopsin"/>
    <property type="match status" value="1"/>
</dbReference>
<feature type="transmembrane region" description="Helical" evidence="7">
    <location>
        <begin position="83"/>
        <end position="107"/>
    </location>
</feature>
<feature type="transmembrane region" description="Helical" evidence="7">
    <location>
        <begin position="45"/>
        <end position="63"/>
    </location>
</feature>
<comment type="caution">
    <text evidence="9">The sequence shown here is derived from an EMBL/GenBank/DDBJ whole genome shotgun (WGS) entry which is preliminary data.</text>
</comment>
<dbReference type="InterPro" id="IPR049326">
    <property type="entry name" value="Rhodopsin_dom_fungi"/>
</dbReference>
<comment type="subcellular location">
    <subcellularLocation>
        <location evidence="1">Membrane</location>
        <topology evidence="1">Multi-pass membrane protein</topology>
    </subcellularLocation>
</comment>
<dbReference type="EMBL" id="CM032186">
    <property type="protein sequence ID" value="KAG7091447.1"/>
    <property type="molecule type" value="Genomic_DNA"/>
</dbReference>
<evidence type="ECO:0000259" key="8">
    <source>
        <dbReference type="Pfam" id="PF20684"/>
    </source>
</evidence>
<dbReference type="InterPro" id="IPR052337">
    <property type="entry name" value="SAT4-like"/>
</dbReference>
<keyword evidence="3 7" id="KW-1133">Transmembrane helix</keyword>
<feature type="compositionally biased region" description="Polar residues" evidence="6">
    <location>
        <begin position="342"/>
        <end position="357"/>
    </location>
</feature>
<evidence type="ECO:0000256" key="6">
    <source>
        <dbReference type="SAM" id="MobiDB-lite"/>
    </source>
</evidence>
<accession>A0A9P7RXW1</accession>
<dbReference type="OrthoDB" id="3229610at2759"/>
<dbReference type="GO" id="GO:0016020">
    <property type="term" value="C:membrane"/>
    <property type="evidence" value="ECO:0007669"/>
    <property type="project" value="UniProtKB-SubCell"/>
</dbReference>
<dbReference type="RefSeq" id="XP_043007917.1">
    <property type="nucleotide sequence ID" value="XM_043155449.1"/>
</dbReference>
<feature type="transmembrane region" description="Helical" evidence="7">
    <location>
        <begin position="167"/>
        <end position="185"/>
    </location>
</feature>
<feature type="domain" description="Rhodopsin" evidence="8">
    <location>
        <begin position="29"/>
        <end position="217"/>
    </location>
</feature>
<feature type="transmembrane region" description="Helical" evidence="7">
    <location>
        <begin position="197"/>
        <end position="221"/>
    </location>
</feature>
<organism evidence="9 10">
    <name type="scientific">Marasmius oreades</name>
    <name type="common">fairy-ring Marasmius</name>
    <dbReference type="NCBI Taxonomy" id="181124"/>
    <lineage>
        <taxon>Eukaryota</taxon>
        <taxon>Fungi</taxon>
        <taxon>Dikarya</taxon>
        <taxon>Basidiomycota</taxon>
        <taxon>Agaricomycotina</taxon>
        <taxon>Agaricomycetes</taxon>
        <taxon>Agaricomycetidae</taxon>
        <taxon>Agaricales</taxon>
        <taxon>Marasmiineae</taxon>
        <taxon>Marasmiaceae</taxon>
        <taxon>Marasmius</taxon>
    </lineage>
</organism>
<dbReference type="PANTHER" id="PTHR33048:SF47">
    <property type="entry name" value="INTEGRAL MEMBRANE PROTEIN-RELATED"/>
    <property type="match status" value="1"/>
</dbReference>
<feature type="transmembrane region" description="Helical" evidence="7">
    <location>
        <begin position="119"/>
        <end position="136"/>
    </location>
</feature>
<dbReference type="Proteomes" id="UP001049176">
    <property type="component" value="Chromosome 6"/>
</dbReference>
<feature type="region of interest" description="Disordered" evidence="6">
    <location>
        <begin position="337"/>
        <end position="357"/>
    </location>
</feature>
<evidence type="ECO:0000313" key="9">
    <source>
        <dbReference type="EMBL" id="KAG7091447.1"/>
    </source>
</evidence>
<evidence type="ECO:0000256" key="3">
    <source>
        <dbReference type="ARBA" id="ARBA00022989"/>
    </source>
</evidence>
<sequence length="357" mass="40069">MVHWVQPTTTVNRAVMTPILGLTILLTVARLVVRYRSKRMWLDDAWAAFAMVCAFLLLVGMWIRTDIPGIGPLNQPREVRVVAYWMVALSFTNTLWASRMSIIFSVIRLIPPMMRLRRISNISAVLFMLMWIGLLIQKTYICASNTSWFQHADPMCRLGHGVATNEIITDAISDLLLAVIPIHLLRGVSLQSDQRKMLYIIFGSSLLITLVSAVHAIFVFGPSGRLEAITAEAQAATALMVADFGVLGSIVYRRIRKGLRDFDSKPYTYEFSVHTNASIHMHRVLRGTTTRSTQLRFAQDPELYNWGNEADRDSSAERTRFPSNQVKTLDLKEISSIPDSDPVTTAKTKGQTLGTAI</sequence>
<keyword evidence="4 7" id="KW-0472">Membrane</keyword>
<evidence type="ECO:0000256" key="7">
    <source>
        <dbReference type="SAM" id="Phobius"/>
    </source>
</evidence>
<evidence type="ECO:0000256" key="4">
    <source>
        <dbReference type="ARBA" id="ARBA00023136"/>
    </source>
</evidence>
<evidence type="ECO:0000256" key="1">
    <source>
        <dbReference type="ARBA" id="ARBA00004141"/>
    </source>
</evidence>
<feature type="transmembrane region" description="Helical" evidence="7">
    <location>
        <begin position="15"/>
        <end position="33"/>
    </location>
</feature>